<dbReference type="PROSITE" id="PS51257">
    <property type="entry name" value="PROKAR_LIPOPROTEIN"/>
    <property type="match status" value="1"/>
</dbReference>
<feature type="chain" id="PRO_5045425244" evidence="1">
    <location>
        <begin position="22"/>
        <end position="159"/>
    </location>
</feature>
<evidence type="ECO:0000256" key="1">
    <source>
        <dbReference type="SAM" id="SignalP"/>
    </source>
</evidence>
<keyword evidence="1" id="KW-0732">Signal</keyword>
<dbReference type="EMBL" id="CP095043">
    <property type="protein sequence ID" value="UOQ60330.1"/>
    <property type="molecule type" value="Genomic_DNA"/>
</dbReference>
<dbReference type="RefSeq" id="WP_244685876.1">
    <property type="nucleotide sequence ID" value="NZ_CP095043.1"/>
</dbReference>
<organism evidence="2 3">
    <name type="scientific">Leucobacter rhizosphaerae</name>
    <dbReference type="NCBI Taxonomy" id="2932245"/>
    <lineage>
        <taxon>Bacteria</taxon>
        <taxon>Bacillati</taxon>
        <taxon>Actinomycetota</taxon>
        <taxon>Actinomycetes</taxon>
        <taxon>Micrococcales</taxon>
        <taxon>Microbacteriaceae</taxon>
        <taxon>Leucobacter</taxon>
    </lineage>
</organism>
<sequence>MKSTRRIGAVVAALALASTLAACSGGQSVADACKIADTTVSEANSEMQSLMSDAMSGNGDLATMFEPVNKALDDAQAKVTNPEVSEALASVADEFAGMSEELAGYKLPDMSSIDATDPDAMAELEALQAESEELAASLETRASALMEAGTNLQEVCAAG</sequence>
<protein>
    <submittedName>
        <fullName evidence="2">Uncharacterized protein</fullName>
    </submittedName>
</protein>
<gene>
    <name evidence="2" type="ORF">MUN76_15055</name>
</gene>
<accession>A0ABY4FVL9</accession>
<dbReference type="Proteomes" id="UP000831775">
    <property type="component" value="Chromosome"/>
</dbReference>
<evidence type="ECO:0000313" key="2">
    <source>
        <dbReference type="EMBL" id="UOQ60330.1"/>
    </source>
</evidence>
<proteinExistence type="predicted"/>
<evidence type="ECO:0000313" key="3">
    <source>
        <dbReference type="Proteomes" id="UP000831775"/>
    </source>
</evidence>
<name>A0ABY4FVL9_9MICO</name>
<keyword evidence="3" id="KW-1185">Reference proteome</keyword>
<feature type="signal peptide" evidence="1">
    <location>
        <begin position="1"/>
        <end position="21"/>
    </location>
</feature>
<reference evidence="2 3" key="1">
    <citation type="submission" date="2022-04" db="EMBL/GenBank/DDBJ databases">
        <title>Leucobacter sp. isolated from rhizosphere of onion.</title>
        <authorList>
            <person name="Won M."/>
            <person name="Lee C.-M."/>
            <person name="Woen H.-Y."/>
            <person name="Kwon S.-W."/>
        </authorList>
    </citation>
    <scope>NUCLEOTIDE SEQUENCE [LARGE SCALE GENOMIC DNA]</scope>
    <source>
        <strain evidence="2 3">H25R-14</strain>
    </source>
</reference>